<feature type="compositionally biased region" description="Basic and acidic residues" evidence="2">
    <location>
        <begin position="710"/>
        <end position="721"/>
    </location>
</feature>
<comment type="caution">
    <text evidence="4">The sequence shown here is derived from an EMBL/GenBank/DDBJ whole genome shotgun (WGS) entry which is preliminary data.</text>
</comment>
<evidence type="ECO:0000256" key="1">
    <source>
        <dbReference type="ARBA" id="ARBA00023125"/>
    </source>
</evidence>
<reference evidence="4 5" key="1">
    <citation type="submission" date="2024-09" db="EMBL/GenBank/DDBJ databases">
        <title>Rethinking Asexuality: The Enigmatic Case of Functional Sexual Genes in Lepraria (Stereocaulaceae).</title>
        <authorList>
            <person name="Doellman M."/>
            <person name="Sun Y."/>
            <person name="Barcenas-Pena A."/>
            <person name="Lumbsch H.T."/>
            <person name="Grewe F."/>
        </authorList>
    </citation>
    <scope>NUCLEOTIDE SEQUENCE [LARGE SCALE GENOMIC DNA]</scope>
    <source>
        <strain evidence="4 5">Grewe 0041</strain>
    </source>
</reference>
<gene>
    <name evidence="4" type="ORF">ABVK25_007189</name>
</gene>
<feature type="domain" description="RFX-type winged-helix" evidence="3">
    <location>
        <begin position="197"/>
        <end position="271"/>
    </location>
</feature>
<dbReference type="InterPro" id="IPR057321">
    <property type="entry name" value="RFX1-4/6/8-like_BCD"/>
</dbReference>
<dbReference type="SUPFAM" id="SSF46785">
    <property type="entry name" value="Winged helix' DNA-binding domain"/>
    <property type="match status" value="1"/>
</dbReference>
<keyword evidence="5" id="KW-1185">Reference proteome</keyword>
<dbReference type="Proteomes" id="UP001590951">
    <property type="component" value="Unassembled WGS sequence"/>
</dbReference>
<organism evidence="4 5">
    <name type="scientific">Lepraria finkii</name>
    <dbReference type="NCBI Taxonomy" id="1340010"/>
    <lineage>
        <taxon>Eukaryota</taxon>
        <taxon>Fungi</taxon>
        <taxon>Dikarya</taxon>
        <taxon>Ascomycota</taxon>
        <taxon>Pezizomycotina</taxon>
        <taxon>Lecanoromycetes</taxon>
        <taxon>OSLEUM clade</taxon>
        <taxon>Lecanoromycetidae</taxon>
        <taxon>Lecanorales</taxon>
        <taxon>Lecanorineae</taxon>
        <taxon>Stereocaulaceae</taxon>
        <taxon>Lepraria</taxon>
    </lineage>
</organism>
<accession>A0ABR4B474</accession>
<evidence type="ECO:0000313" key="4">
    <source>
        <dbReference type="EMBL" id="KAL2052629.1"/>
    </source>
</evidence>
<dbReference type="InterPro" id="IPR039779">
    <property type="entry name" value="RFX-like"/>
</dbReference>
<dbReference type="Pfam" id="PF02257">
    <property type="entry name" value="RFX_DNA_binding"/>
    <property type="match status" value="1"/>
</dbReference>
<keyword evidence="1" id="KW-0238">DNA-binding</keyword>
<dbReference type="Pfam" id="PF25340">
    <property type="entry name" value="BCD_RFX"/>
    <property type="match status" value="1"/>
</dbReference>
<proteinExistence type="predicted"/>
<dbReference type="PROSITE" id="PS51526">
    <property type="entry name" value="RFX_DBD"/>
    <property type="match status" value="1"/>
</dbReference>
<dbReference type="PANTHER" id="PTHR12619">
    <property type="entry name" value="RFX TRANSCRIPTION FACTOR FAMILY"/>
    <property type="match status" value="1"/>
</dbReference>
<dbReference type="InterPro" id="IPR036388">
    <property type="entry name" value="WH-like_DNA-bd_sf"/>
</dbReference>
<feature type="compositionally biased region" description="Basic and acidic residues" evidence="2">
    <location>
        <begin position="741"/>
        <end position="751"/>
    </location>
</feature>
<evidence type="ECO:0000259" key="3">
    <source>
        <dbReference type="PROSITE" id="PS51526"/>
    </source>
</evidence>
<feature type="compositionally biased region" description="Low complexity" evidence="2">
    <location>
        <begin position="15"/>
        <end position="32"/>
    </location>
</feature>
<feature type="compositionally biased region" description="Polar residues" evidence="2">
    <location>
        <begin position="1"/>
        <end position="14"/>
    </location>
</feature>
<evidence type="ECO:0000313" key="5">
    <source>
        <dbReference type="Proteomes" id="UP001590951"/>
    </source>
</evidence>
<feature type="region of interest" description="Disordered" evidence="2">
    <location>
        <begin position="689"/>
        <end position="779"/>
    </location>
</feature>
<dbReference type="EMBL" id="JBHFEH010000026">
    <property type="protein sequence ID" value="KAL2052629.1"/>
    <property type="molecule type" value="Genomic_DNA"/>
</dbReference>
<sequence length="845" mass="94293">MTSGPVRARSNTSGSTASSRPRPISRASTRSINTPSAQPAQPYRHVSESSYPPPPQSQLIQYTPENIVTRSEQQLTNPNQEYAIDPSLQDHTTGARAMSVDHALTGNPNEKRTLMVDQQSFDGRASSFCVPLGDDQLQDYGTVDIRKKKGSASSIANDQELRRLFRENHHRTLKDIAGSVLQNERGPKSEKTKQIFAMNWLNSVCKRSNSSVPRNRVFSHYATRCGTERVPPLNPASFGKLVRIIFPGIQTRRLGMRGESKYHYVDLALIDDPNDGQGGEHIQEVGSLIGVVNSPAGRRTRSQLPADTAVFPSPNIPINPDSRPTIPETKAAGCLYLNPAIPNIHQGPSGPNMVRRQLKFPAYREPLYTEDEPIELPSLQSYLPTGTDPDSANTLVALYRTHCISVIDCFRFCKEKMFWHHFTSFHGTLTVPVQKLLAHPDIVAWVTECDWLMYQKMIRFVSPLALQVMPPKVIDTFRNISVKLGNHISITFQNHPQHVRDAKLGPATIFAGLIDRLLRVNATAHAAANMLTNDANRDQMWHDWICYVRPISVVESSLPGGGYTRTLQILTNEVRELLGPLTATSYAGMQPIYKNAAFNNFSQHPNAQLDDSSTSGVLDRWTTFLHDLPSRFPGANARLLLHCVGEVGSAALRDITIAQALSFGSWWVTKVWVDEMLQWLAEKGGFLERSPSSMEMRPQKRSAFEAGFSMDDRDKTYEGSRPRTGVSDATEGLSRYGSVDPRSEFHREQSHVDPQVQNDRYRQPPTAQMEGPQNTNGQQTLQLNSEFPQRKNKQTELEQMQSHDDSGINMDFELPQNTPTRLADYRGFVASGTNVGSDPADVVVC</sequence>
<dbReference type="Gene3D" id="1.10.10.10">
    <property type="entry name" value="Winged helix-like DNA-binding domain superfamily/Winged helix DNA-binding domain"/>
    <property type="match status" value="1"/>
</dbReference>
<dbReference type="InterPro" id="IPR003150">
    <property type="entry name" value="DNA-bd_RFX"/>
</dbReference>
<name>A0ABR4B474_9LECA</name>
<dbReference type="PANTHER" id="PTHR12619:SF5">
    <property type="entry name" value="TRANSCRIPTION FACTOR RFX4"/>
    <property type="match status" value="1"/>
</dbReference>
<protein>
    <recommendedName>
        <fullName evidence="3">RFX-type winged-helix domain-containing protein</fullName>
    </recommendedName>
</protein>
<evidence type="ECO:0000256" key="2">
    <source>
        <dbReference type="SAM" id="MobiDB-lite"/>
    </source>
</evidence>
<dbReference type="InterPro" id="IPR036390">
    <property type="entry name" value="WH_DNA-bd_sf"/>
</dbReference>
<feature type="region of interest" description="Disordered" evidence="2">
    <location>
        <begin position="1"/>
        <end position="59"/>
    </location>
</feature>